<evidence type="ECO:0000313" key="3">
    <source>
        <dbReference type="EMBL" id="CAI2365177.1"/>
    </source>
</evidence>
<feature type="compositionally biased region" description="Basic residues" evidence="2">
    <location>
        <begin position="418"/>
        <end position="427"/>
    </location>
</feature>
<dbReference type="SUPFAM" id="SSF58104">
    <property type="entry name" value="Methyl-accepting chemotaxis protein (MCP) signaling domain"/>
    <property type="match status" value="1"/>
</dbReference>
<keyword evidence="4" id="KW-1185">Reference proteome</keyword>
<evidence type="ECO:0000256" key="2">
    <source>
        <dbReference type="SAM" id="MobiDB-lite"/>
    </source>
</evidence>
<feature type="coiled-coil region" evidence="1">
    <location>
        <begin position="20"/>
        <end position="103"/>
    </location>
</feature>
<evidence type="ECO:0000256" key="1">
    <source>
        <dbReference type="SAM" id="Coils"/>
    </source>
</evidence>
<feature type="coiled-coil region" evidence="1">
    <location>
        <begin position="281"/>
        <end position="314"/>
    </location>
</feature>
<gene>
    <name evidence="3" type="ORF">ECRASSUSDP1_LOCUS6527</name>
</gene>
<proteinExistence type="predicted"/>
<sequence length="436" mass="50600">MLSYDFDNLKKALGKILTAMNDTNKKVHNQNMEIKHMKEQIDKRDQSIQDLTDRVKDLEKKTREQSQEIQDNSSNITTHTNVLNDHTKRIEKLEKITDDIQTKLDVLGDGGLDLDSIQKLLENLKSDFDSKFVLKQVYEAFETKCDNLFDDNKIQHEKFSEDIQTLFDKKADRDELKEMLDQINNLLKEVEEAMKWKQPLVQITNRIDKVEVQVKNLLDQLKNRPEPTPEAPVREIVKIQETKDERPYIDPQVIKDLQNALDTKADISALRDLERYLLQRLDDLENSLDRFADKNETKKALKALEKQIKNLFDLLMNQEAPTKAASGEDDAMFAKRPLGGWSCASCAKDIVNLQGTQAEYVPWSKWPLRDPNERIAKSGQGFSRILSNMKPEYVTQPNFYHHESISGDYKSSPQQKLSIKKKKKRMRPMSANRVPI</sequence>
<organism evidence="3 4">
    <name type="scientific">Euplotes crassus</name>
    <dbReference type="NCBI Taxonomy" id="5936"/>
    <lineage>
        <taxon>Eukaryota</taxon>
        <taxon>Sar</taxon>
        <taxon>Alveolata</taxon>
        <taxon>Ciliophora</taxon>
        <taxon>Intramacronucleata</taxon>
        <taxon>Spirotrichea</taxon>
        <taxon>Hypotrichia</taxon>
        <taxon>Euplotida</taxon>
        <taxon>Euplotidae</taxon>
        <taxon>Moneuplotes</taxon>
    </lineage>
</organism>
<reference evidence="3" key="1">
    <citation type="submission" date="2023-07" db="EMBL/GenBank/DDBJ databases">
        <authorList>
            <consortium name="AG Swart"/>
            <person name="Singh M."/>
            <person name="Singh A."/>
            <person name="Seah K."/>
            <person name="Emmerich C."/>
        </authorList>
    </citation>
    <scope>NUCLEOTIDE SEQUENCE</scope>
    <source>
        <strain evidence="3">DP1</strain>
    </source>
</reference>
<protein>
    <submittedName>
        <fullName evidence="3">Uncharacterized protein</fullName>
    </submittedName>
</protein>
<feature type="coiled-coil region" evidence="1">
    <location>
        <begin position="169"/>
        <end position="220"/>
    </location>
</feature>
<keyword evidence="1" id="KW-0175">Coiled coil</keyword>
<dbReference type="Gene3D" id="1.10.287.950">
    <property type="entry name" value="Methyl-accepting chemotaxis protein"/>
    <property type="match status" value="1"/>
</dbReference>
<name>A0AAD1XB01_EUPCR</name>
<dbReference type="EMBL" id="CAMPGE010006333">
    <property type="protein sequence ID" value="CAI2365177.1"/>
    <property type="molecule type" value="Genomic_DNA"/>
</dbReference>
<dbReference type="Proteomes" id="UP001295684">
    <property type="component" value="Unassembled WGS sequence"/>
</dbReference>
<dbReference type="AlphaFoldDB" id="A0AAD1XB01"/>
<accession>A0AAD1XB01</accession>
<comment type="caution">
    <text evidence="3">The sequence shown here is derived from an EMBL/GenBank/DDBJ whole genome shotgun (WGS) entry which is preliminary data.</text>
</comment>
<feature type="region of interest" description="Disordered" evidence="2">
    <location>
        <begin position="404"/>
        <end position="436"/>
    </location>
</feature>
<evidence type="ECO:0000313" key="4">
    <source>
        <dbReference type="Proteomes" id="UP001295684"/>
    </source>
</evidence>